<keyword evidence="4 12" id="KW-0347">Helicase</keyword>
<reference evidence="15" key="1">
    <citation type="submission" date="2020-10" db="EMBL/GenBank/DDBJ databases">
        <authorList>
            <person name="Gilroy R."/>
        </authorList>
    </citation>
    <scope>NUCLEOTIDE SEQUENCE</scope>
    <source>
        <strain evidence="15">B1-16210</strain>
    </source>
</reference>
<comment type="caution">
    <text evidence="15">The sequence shown here is derived from an EMBL/GenBank/DDBJ whole genome shotgun (WGS) entry which is preliminary data.</text>
</comment>
<evidence type="ECO:0000256" key="10">
    <source>
        <dbReference type="ARBA" id="ARBA00034923"/>
    </source>
</evidence>
<evidence type="ECO:0000256" key="4">
    <source>
        <dbReference type="ARBA" id="ARBA00022806"/>
    </source>
</evidence>
<evidence type="ECO:0000259" key="13">
    <source>
        <dbReference type="PROSITE" id="PS51198"/>
    </source>
</evidence>
<dbReference type="CDD" id="cd17932">
    <property type="entry name" value="DEXQc_UvrD"/>
    <property type="match status" value="1"/>
</dbReference>
<keyword evidence="6" id="KW-0238">DNA-binding</keyword>
<dbReference type="Pfam" id="PF00580">
    <property type="entry name" value="UvrD-helicase"/>
    <property type="match status" value="1"/>
</dbReference>
<accession>A0A940DEH7</accession>
<dbReference type="SUPFAM" id="SSF52540">
    <property type="entry name" value="P-loop containing nucleoside triphosphate hydrolases"/>
    <property type="match status" value="1"/>
</dbReference>
<dbReference type="GO" id="GO:0000725">
    <property type="term" value="P:recombinational repair"/>
    <property type="evidence" value="ECO:0007669"/>
    <property type="project" value="TreeGrafter"/>
</dbReference>
<evidence type="ECO:0000256" key="8">
    <source>
        <dbReference type="ARBA" id="ARBA00034617"/>
    </source>
</evidence>
<dbReference type="InterPro" id="IPR014016">
    <property type="entry name" value="UvrD-like_ATP-bd"/>
</dbReference>
<gene>
    <name evidence="15" type="ORF">IAC77_01445</name>
</gene>
<dbReference type="InterPro" id="IPR027417">
    <property type="entry name" value="P-loop_NTPase"/>
</dbReference>
<dbReference type="EC" id="5.6.2.4" evidence="9"/>
<evidence type="ECO:0000256" key="3">
    <source>
        <dbReference type="ARBA" id="ARBA00022801"/>
    </source>
</evidence>
<dbReference type="Proteomes" id="UP000721442">
    <property type="component" value="Unassembled WGS sequence"/>
</dbReference>
<evidence type="ECO:0000256" key="1">
    <source>
        <dbReference type="ARBA" id="ARBA00009922"/>
    </source>
</evidence>
<dbReference type="GO" id="GO:0005524">
    <property type="term" value="F:ATP binding"/>
    <property type="evidence" value="ECO:0007669"/>
    <property type="project" value="UniProtKB-UniRule"/>
</dbReference>
<evidence type="ECO:0000256" key="9">
    <source>
        <dbReference type="ARBA" id="ARBA00034808"/>
    </source>
</evidence>
<dbReference type="GO" id="GO:0033202">
    <property type="term" value="C:DNA helicase complex"/>
    <property type="evidence" value="ECO:0007669"/>
    <property type="project" value="TreeGrafter"/>
</dbReference>
<dbReference type="Gene3D" id="3.40.50.300">
    <property type="entry name" value="P-loop containing nucleotide triphosphate hydrolases"/>
    <property type="match status" value="2"/>
</dbReference>
<organism evidence="15 16">
    <name type="scientific">Candidatus Enterousia excrementavium</name>
    <dbReference type="NCBI Taxonomy" id="2840789"/>
    <lineage>
        <taxon>Bacteria</taxon>
        <taxon>Pseudomonadati</taxon>
        <taxon>Pseudomonadota</taxon>
        <taxon>Alphaproteobacteria</taxon>
        <taxon>Candidatus Enterousia</taxon>
    </lineage>
</organism>
<dbReference type="PROSITE" id="PS51217">
    <property type="entry name" value="UVRD_HELICASE_CTER"/>
    <property type="match status" value="1"/>
</dbReference>
<dbReference type="Gene3D" id="1.10.10.160">
    <property type="match status" value="1"/>
</dbReference>
<dbReference type="CDD" id="cd18807">
    <property type="entry name" value="SF1_C_UvrD"/>
    <property type="match status" value="1"/>
</dbReference>
<dbReference type="EMBL" id="JADINE010000023">
    <property type="protein sequence ID" value="MBO8407108.1"/>
    <property type="molecule type" value="Genomic_DNA"/>
</dbReference>
<dbReference type="InterPro" id="IPR013986">
    <property type="entry name" value="DExx_box_DNA_helicase_dom_sf"/>
</dbReference>
<evidence type="ECO:0000259" key="14">
    <source>
        <dbReference type="PROSITE" id="PS51217"/>
    </source>
</evidence>
<comment type="catalytic activity">
    <reaction evidence="11">
        <text>ATP + H2O = ADP + phosphate + H(+)</text>
        <dbReference type="Rhea" id="RHEA:13065"/>
        <dbReference type="ChEBI" id="CHEBI:15377"/>
        <dbReference type="ChEBI" id="CHEBI:15378"/>
        <dbReference type="ChEBI" id="CHEBI:30616"/>
        <dbReference type="ChEBI" id="CHEBI:43474"/>
        <dbReference type="ChEBI" id="CHEBI:456216"/>
        <dbReference type="EC" id="5.6.2.4"/>
    </reaction>
</comment>
<dbReference type="InterPro" id="IPR000212">
    <property type="entry name" value="DNA_helicase_UvrD/REP"/>
</dbReference>
<evidence type="ECO:0000256" key="6">
    <source>
        <dbReference type="ARBA" id="ARBA00023125"/>
    </source>
</evidence>
<dbReference type="PANTHER" id="PTHR11070:SF2">
    <property type="entry name" value="ATP-DEPENDENT DNA HELICASE SRS2"/>
    <property type="match status" value="1"/>
</dbReference>
<dbReference type="GO" id="GO:0003677">
    <property type="term" value="F:DNA binding"/>
    <property type="evidence" value="ECO:0007669"/>
    <property type="project" value="UniProtKB-KW"/>
</dbReference>
<dbReference type="GO" id="GO:0005829">
    <property type="term" value="C:cytosol"/>
    <property type="evidence" value="ECO:0007669"/>
    <property type="project" value="TreeGrafter"/>
</dbReference>
<keyword evidence="3 12" id="KW-0378">Hydrolase</keyword>
<evidence type="ECO:0000256" key="5">
    <source>
        <dbReference type="ARBA" id="ARBA00022840"/>
    </source>
</evidence>
<evidence type="ECO:0000313" key="16">
    <source>
        <dbReference type="Proteomes" id="UP000721442"/>
    </source>
</evidence>
<dbReference type="GO" id="GO:0016787">
    <property type="term" value="F:hydrolase activity"/>
    <property type="evidence" value="ECO:0007669"/>
    <property type="project" value="UniProtKB-UniRule"/>
</dbReference>
<proteinExistence type="inferred from homology"/>
<keyword evidence="2 12" id="KW-0547">Nucleotide-binding</keyword>
<evidence type="ECO:0000256" key="7">
    <source>
        <dbReference type="ARBA" id="ARBA00023235"/>
    </source>
</evidence>
<comment type="catalytic activity">
    <reaction evidence="8">
        <text>Couples ATP hydrolysis with the unwinding of duplex DNA by translocating in the 3'-5' direction.</text>
        <dbReference type="EC" id="5.6.2.4"/>
    </reaction>
</comment>
<keyword evidence="7" id="KW-0413">Isomerase</keyword>
<dbReference type="AlphaFoldDB" id="A0A940DEH7"/>
<feature type="binding site" evidence="12">
    <location>
        <begin position="24"/>
        <end position="31"/>
    </location>
    <ligand>
        <name>ATP</name>
        <dbReference type="ChEBI" id="CHEBI:30616"/>
    </ligand>
</feature>
<comment type="similarity">
    <text evidence="1">Belongs to the helicase family. UvrD subfamily.</text>
</comment>
<dbReference type="GO" id="GO:0043138">
    <property type="term" value="F:3'-5' DNA helicase activity"/>
    <property type="evidence" value="ECO:0007669"/>
    <property type="project" value="UniProtKB-EC"/>
</dbReference>
<reference evidence="15" key="2">
    <citation type="journal article" date="2021" name="PeerJ">
        <title>Extensive microbial diversity within the chicken gut microbiome revealed by metagenomics and culture.</title>
        <authorList>
            <person name="Gilroy R."/>
            <person name="Ravi A."/>
            <person name="Getino M."/>
            <person name="Pursley I."/>
            <person name="Horton D.L."/>
            <person name="Alikhan N.F."/>
            <person name="Baker D."/>
            <person name="Gharbi K."/>
            <person name="Hall N."/>
            <person name="Watson M."/>
            <person name="Adriaenssens E.M."/>
            <person name="Foster-Nyarko E."/>
            <person name="Jarju S."/>
            <person name="Secka A."/>
            <person name="Antonio M."/>
            <person name="Oren A."/>
            <person name="Chaudhuri R.R."/>
            <person name="La Ragione R."/>
            <person name="Hildebrand F."/>
            <person name="Pallen M.J."/>
        </authorList>
    </citation>
    <scope>NUCLEOTIDE SEQUENCE</scope>
    <source>
        <strain evidence="15">B1-16210</strain>
    </source>
</reference>
<dbReference type="InterPro" id="IPR014017">
    <property type="entry name" value="DNA_helicase_UvrD-like_C"/>
</dbReference>
<protein>
    <recommendedName>
        <fullName evidence="9">DNA 3'-5' helicase</fullName>
        <ecNumber evidence="9">5.6.2.4</ecNumber>
    </recommendedName>
    <alternativeName>
        <fullName evidence="10">DNA 3'-5' helicase II</fullName>
    </alternativeName>
</protein>
<dbReference type="Gene3D" id="1.10.486.10">
    <property type="entry name" value="PCRA, domain 4"/>
    <property type="match status" value="1"/>
</dbReference>
<name>A0A940DEH7_9PROT</name>
<evidence type="ECO:0000256" key="12">
    <source>
        <dbReference type="PROSITE-ProRule" id="PRU00560"/>
    </source>
</evidence>
<dbReference type="Pfam" id="PF13361">
    <property type="entry name" value="UvrD_C"/>
    <property type="match status" value="2"/>
</dbReference>
<keyword evidence="5 12" id="KW-0067">ATP-binding</keyword>
<feature type="domain" description="UvrD-like helicase C-terminal" evidence="14">
    <location>
        <begin position="281"/>
        <end position="543"/>
    </location>
</feature>
<dbReference type="PANTHER" id="PTHR11070">
    <property type="entry name" value="UVRD / RECB / PCRA DNA HELICASE FAMILY MEMBER"/>
    <property type="match status" value="1"/>
</dbReference>
<dbReference type="PROSITE" id="PS51198">
    <property type="entry name" value="UVRD_HELICASE_ATP_BIND"/>
    <property type="match status" value="1"/>
</dbReference>
<evidence type="ECO:0000313" key="15">
    <source>
        <dbReference type="EMBL" id="MBO8407108.1"/>
    </source>
</evidence>
<evidence type="ECO:0000256" key="11">
    <source>
        <dbReference type="ARBA" id="ARBA00048988"/>
    </source>
</evidence>
<sequence length="705" mass="79197">MLENLNPEQKLAVETTEGPLLVLSGAGTGKTRVLTTRVAYILNKALALPWQVLALTFTNKAANEMKSRLAGFCDGANWYAGDVWCGTFHSICLRILRSNADAAGLRRDFLIYGEEEQKTVLKHVLADMGLDIKDFNPSDWVERISAIKDKGLHSDEHTSAVALKILNAYNAELARMGAVDFGDIILKVLQLFDAFPDILMRYQRQFKYILVDEFQDTNAAQMQFLQMLTRGIENPNICCVGDDDQSIYSWRGAEIKNILNFEKTFPTAKIIRLETNYRSTPNILGAANSLIRHNSDRLGKDLHTPPNASAGEPVYVLTVPSDFDEARLVSDIIMRKSDDEAYANYAVLIRAGSLSRLFEEEFTSRGIPYKLIGATKFYDRAEIRDAIAYLRILVYPFDDISFMRAIARPRRGFGPSAIARLRASGDNLMDGMRKAQLTGKQRAAADAFLSAFDFDWMGMSPADAAQKLLENTGYIQSWRESKDADAPDRLDNIRELVTNVIGKYDTLPEFLEHAALMMTDDNDSEDGPTIDAVSVMTIHAAKGLEFDTVFLPAWEEGIFPNDMAVQSGGLEEERRLAYVAITRARRRAIIINAMSRMVFGNRQYNSPSRFITEMDNHFLDFQGGAPQSYAPRYPDVHTRPQGASYSRVTHKSRPLRENKSVVGRLVEHEEMGRGVVIEENGDILTVAFRARGIKKVARNYIKFID</sequence>
<evidence type="ECO:0000256" key="2">
    <source>
        <dbReference type="ARBA" id="ARBA00022741"/>
    </source>
</evidence>
<feature type="domain" description="UvrD-like helicase ATP-binding" evidence="13">
    <location>
        <begin position="3"/>
        <end position="280"/>
    </location>
</feature>